<dbReference type="Proteomes" id="UP000635983">
    <property type="component" value="Unassembled WGS sequence"/>
</dbReference>
<reference evidence="1" key="2">
    <citation type="submission" date="2020-09" db="EMBL/GenBank/DDBJ databases">
        <authorList>
            <person name="Sun Q."/>
            <person name="Ohkuma M."/>
        </authorList>
    </citation>
    <scope>NUCLEOTIDE SEQUENCE</scope>
    <source>
        <strain evidence="1">JCM 30078</strain>
    </source>
</reference>
<protein>
    <submittedName>
        <fullName evidence="1">Uncharacterized protein</fullName>
    </submittedName>
</protein>
<name>A0A917PXW1_9PSED</name>
<keyword evidence="2" id="KW-1185">Reference proteome</keyword>
<organism evidence="1 2">
    <name type="scientific">Pseudomonas matsuisoli</name>
    <dbReference type="NCBI Taxonomy" id="1515666"/>
    <lineage>
        <taxon>Bacteria</taxon>
        <taxon>Pseudomonadati</taxon>
        <taxon>Pseudomonadota</taxon>
        <taxon>Gammaproteobacteria</taxon>
        <taxon>Pseudomonadales</taxon>
        <taxon>Pseudomonadaceae</taxon>
        <taxon>Pseudomonas</taxon>
    </lineage>
</organism>
<evidence type="ECO:0000313" key="1">
    <source>
        <dbReference type="EMBL" id="GGJ98374.1"/>
    </source>
</evidence>
<reference evidence="1" key="1">
    <citation type="journal article" date="2014" name="Int. J. Syst. Evol. Microbiol.">
        <title>Complete genome sequence of Corynebacterium casei LMG S-19264T (=DSM 44701T), isolated from a smear-ripened cheese.</title>
        <authorList>
            <consortium name="US DOE Joint Genome Institute (JGI-PGF)"/>
            <person name="Walter F."/>
            <person name="Albersmeier A."/>
            <person name="Kalinowski J."/>
            <person name="Ruckert C."/>
        </authorList>
    </citation>
    <scope>NUCLEOTIDE SEQUENCE</scope>
    <source>
        <strain evidence="1">JCM 30078</strain>
    </source>
</reference>
<sequence length="77" mass="8994">MPAVVNAIEAIEAYVQRFNRLMAFLPRFYWYCFCYRQEMLQVFVTTMVGGLGPLHFIKPCGSCGRQTTNQPLSDYFR</sequence>
<evidence type="ECO:0000313" key="2">
    <source>
        <dbReference type="Proteomes" id="UP000635983"/>
    </source>
</evidence>
<proteinExistence type="predicted"/>
<accession>A0A917PXW1</accession>
<dbReference type="AlphaFoldDB" id="A0A917PXW1"/>
<gene>
    <name evidence="1" type="ORF">GCM10009304_25340</name>
</gene>
<comment type="caution">
    <text evidence="1">The sequence shown here is derived from an EMBL/GenBank/DDBJ whole genome shotgun (WGS) entry which is preliminary data.</text>
</comment>
<dbReference type="EMBL" id="BMPO01000005">
    <property type="protein sequence ID" value="GGJ98374.1"/>
    <property type="molecule type" value="Genomic_DNA"/>
</dbReference>